<dbReference type="EMBL" id="CYZO01000002">
    <property type="protein sequence ID" value="CUN53964.1"/>
    <property type="molecule type" value="Genomic_DNA"/>
</dbReference>
<evidence type="ECO:0000313" key="7">
    <source>
        <dbReference type="EMBL" id="CUN53964.1"/>
    </source>
</evidence>
<accession>A0A173XQF1</accession>
<dbReference type="RefSeq" id="WP_004848298.1">
    <property type="nucleotide sequence ID" value="NZ_AP028249.1"/>
</dbReference>
<feature type="transmembrane region" description="Helical" evidence="6">
    <location>
        <begin position="110"/>
        <end position="130"/>
    </location>
</feature>
<comment type="subcellular location">
    <subcellularLocation>
        <location evidence="1">Membrane</location>
        <topology evidence="1">Multi-pass membrane protein</topology>
    </subcellularLocation>
</comment>
<dbReference type="Pfam" id="PF01226">
    <property type="entry name" value="Form_Nir_trans"/>
    <property type="match status" value="1"/>
</dbReference>
<reference evidence="7 9" key="1">
    <citation type="submission" date="2015-09" db="EMBL/GenBank/DDBJ databases">
        <authorList>
            <consortium name="Pathogen Informatics"/>
        </authorList>
    </citation>
    <scope>NUCLEOTIDE SEQUENCE [LARGE SCALE GENOMIC DNA]</scope>
    <source>
        <strain evidence="7 9">2789STDY5834841</strain>
    </source>
</reference>
<dbReference type="EMBL" id="RCYR01000014">
    <property type="protein sequence ID" value="RYS79884.1"/>
    <property type="molecule type" value="Genomic_DNA"/>
</dbReference>
<feature type="transmembrane region" description="Helical" evidence="6">
    <location>
        <begin position="31"/>
        <end position="52"/>
    </location>
</feature>
<evidence type="ECO:0000256" key="5">
    <source>
        <dbReference type="ARBA" id="ARBA00049660"/>
    </source>
</evidence>
<keyword evidence="2 6" id="KW-0812">Transmembrane</keyword>
<gene>
    <name evidence="8" type="ORF">EAI93_08120</name>
    <name evidence="7" type="ORF">ERS852456_00158</name>
</gene>
<reference evidence="8 10" key="2">
    <citation type="journal article" date="2019" name="Science, e1252229">
        <title>Invertible promoters mediate bacterial phase variation, antibiotic resistance, and host adaptation in the gut.</title>
        <authorList>
            <person name="Jiang X."/>
            <person name="Hall A.B."/>
            <person name="Arthur T.D."/>
            <person name="Plichta D.R."/>
            <person name="Covington C.T."/>
            <person name="Poyet M."/>
            <person name="Crothers J."/>
            <person name="Moses P.L."/>
            <person name="Tolonen A.C."/>
            <person name="Vlamakis H."/>
            <person name="Alm E.J."/>
            <person name="Xavier R.J."/>
        </authorList>
    </citation>
    <scope>NUCLEOTIDE SEQUENCE [LARGE SCALE GENOMIC DNA]</scope>
    <source>
        <strain evidence="10">aa_0143</strain>
        <strain evidence="8">Aa_0143</strain>
    </source>
</reference>
<dbReference type="PANTHER" id="PTHR30520:SF6">
    <property type="entry name" value="FORMATE_NITRATE FAMILY TRANSPORTER (EUROFUNG)"/>
    <property type="match status" value="1"/>
</dbReference>
<dbReference type="GeneID" id="97330394"/>
<evidence type="ECO:0000256" key="1">
    <source>
        <dbReference type="ARBA" id="ARBA00004141"/>
    </source>
</evidence>
<keyword evidence="4 6" id="KW-0472">Membrane</keyword>
<evidence type="ECO:0000256" key="6">
    <source>
        <dbReference type="SAM" id="Phobius"/>
    </source>
</evidence>
<protein>
    <submittedName>
        <fullName evidence="7">Formate/nitrite family of transporters</fullName>
    </submittedName>
    <submittedName>
        <fullName evidence="8">Formate/nitrite transporter family protein</fullName>
    </submittedName>
</protein>
<feature type="transmembrane region" description="Helical" evidence="6">
    <location>
        <begin position="175"/>
        <end position="193"/>
    </location>
</feature>
<dbReference type="Gene3D" id="1.20.1080.10">
    <property type="entry name" value="Glycerol uptake facilitator protein"/>
    <property type="match status" value="1"/>
</dbReference>
<dbReference type="GO" id="GO:0005886">
    <property type="term" value="C:plasma membrane"/>
    <property type="evidence" value="ECO:0007669"/>
    <property type="project" value="TreeGrafter"/>
</dbReference>
<dbReference type="GO" id="GO:0015707">
    <property type="term" value="P:nitrite transport"/>
    <property type="evidence" value="ECO:0007669"/>
    <property type="project" value="TreeGrafter"/>
</dbReference>
<evidence type="ECO:0000256" key="2">
    <source>
        <dbReference type="ARBA" id="ARBA00022692"/>
    </source>
</evidence>
<proteinExistence type="inferred from homology"/>
<dbReference type="GO" id="GO:0015513">
    <property type="term" value="F:high-affinity secondary active nitrite transmembrane transporter activity"/>
    <property type="evidence" value="ECO:0007669"/>
    <property type="project" value="TreeGrafter"/>
</dbReference>
<comment type="similarity">
    <text evidence="5">Belongs to the FNT transporter (TC 1.A.16) family.</text>
</comment>
<evidence type="ECO:0000313" key="9">
    <source>
        <dbReference type="Proteomes" id="UP000095787"/>
    </source>
</evidence>
<evidence type="ECO:0000313" key="10">
    <source>
        <dbReference type="Proteomes" id="UP000292665"/>
    </source>
</evidence>
<organism evidence="7 9">
    <name type="scientific">[Ruminococcus] torques</name>
    <dbReference type="NCBI Taxonomy" id="33039"/>
    <lineage>
        <taxon>Bacteria</taxon>
        <taxon>Bacillati</taxon>
        <taxon>Bacillota</taxon>
        <taxon>Clostridia</taxon>
        <taxon>Lachnospirales</taxon>
        <taxon>Lachnospiraceae</taxon>
        <taxon>Mediterraneibacter</taxon>
    </lineage>
</organism>
<dbReference type="Proteomes" id="UP000095787">
    <property type="component" value="Unassembled WGS sequence"/>
</dbReference>
<dbReference type="InterPro" id="IPR000292">
    <property type="entry name" value="For/NO2_transpt"/>
</dbReference>
<dbReference type="AlphaFoldDB" id="A0A173XQF1"/>
<feature type="transmembrane region" description="Helical" evidence="6">
    <location>
        <begin position="137"/>
        <end position="155"/>
    </location>
</feature>
<sequence>MEYLSALKKSVVAGLMIGIGCTVFLNMDNSIVASFLFGLGLFTIINLELNLFTGKIGYICKENCAETLITLVGNGIGVNIMAFLMKQTRVGVRLVEKAGPIVETKLSDTYISLFLLAVCCGMLMYIAVATFKKQPNILGTIAVFLCVSVFILAGFEHCIANMFYFGLVSTPTKYAVPLLIMILGNSTGGILLCKLTQHVQIQKNSENA</sequence>
<feature type="transmembrane region" description="Helical" evidence="6">
    <location>
        <begin position="7"/>
        <end position="25"/>
    </location>
</feature>
<evidence type="ECO:0000256" key="4">
    <source>
        <dbReference type="ARBA" id="ARBA00023136"/>
    </source>
</evidence>
<evidence type="ECO:0000256" key="3">
    <source>
        <dbReference type="ARBA" id="ARBA00022989"/>
    </source>
</evidence>
<evidence type="ECO:0000313" key="8">
    <source>
        <dbReference type="EMBL" id="RYS79884.1"/>
    </source>
</evidence>
<dbReference type="PANTHER" id="PTHR30520">
    <property type="entry name" value="FORMATE TRANSPORTER-RELATED"/>
    <property type="match status" value="1"/>
</dbReference>
<keyword evidence="3 6" id="KW-1133">Transmembrane helix</keyword>
<feature type="transmembrane region" description="Helical" evidence="6">
    <location>
        <begin position="64"/>
        <end position="85"/>
    </location>
</feature>
<dbReference type="InterPro" id="IPR023271">
    <property type="entry name" value="Aquaporin-like"/>
</dbReference>
<name>A0A173XQF1_9FIRM</name>
<dbReference type="Proteomes" id="UP000292665">
    <property type="component" value="Unassembled WGS sequence"/>
</dbReference>